<dbReference type="InterPro" id="IPR056884">
    <property type="entry name" value="NPHP3-like_N"/>
</dbReference>
<name>A0A8H5FVD8_9AGAR</name>
<protein>
    <recommendedName>
        <fullName evidence="2">Nephrocystin 3-like N-terminal domain-containing protein</fullName>
    </recommendedName>
</protein>
<keyword evidence="1" id="KW-0677">Repeat</keyword>
<evidence type="ECO:0000313" key="3">
    <source>
        <dbReference type="EMBL" id="KAF5350127.1"/>
    </source>
</evidence>
<dbReference type="Gene3D" id="3.40.50.300">
    <property type="entry name" value="P-loop containing nucleotide triphosphate hydrolases"/>
    <property type="match status" value="1"/>
</dbReference>
<evidence type="ECO:0000259" key="2">
    <source>
        <dbReference type="Pfam" id="PF24883"/>
    </source>
</evidence>
<dbReference type="PANTHER" id="PTHR10039">
    <property type="entry name" value="AMELOGENIN"/>
    <property type="match status" value="1"/>
</dbReference>
<sequence>MPSHILENAQNVLITNSYFIDNSQGGPIVTGKGLQVLFEASVPEAAHDSFARYPPSRCHPETRKVYIEEIITWGQSDQPDLPCILWLKGPAGVGKSAIAQTCAEALGERLAAAFFFSRPNARDDPNRLFTTIAYQLATNNKPYRDILDSLLHDDPSLVTKSIPQQFQYLIVGPLHQLVARGHAFGKKVIIIDGLDECHGIDFQRDIVNIIAASAQYKTTPFLWAFMSRPEPHLTATFTSSVIRHLCHNVEVAVTRDDDQELRQYLRDGLEEIQRERGLPSSWFSEEDLQQLVELAAGLFIYAATVLRFIGQPSALGPEGQLRSVLALYQQQLVGIRTRSDLKHPLSELDLFYTLIIQQIPQEILPVAMKILLATAYFPRYRDIPPALKIAEILGLSESQLQNALCQNLQSVLTFATIKPRDGTPELVIRFYHTSFMEFLHDESRSGRFSLSHAAVSLRKDIFQWLNRSNRSDQAFQSKGGLNERSIDSEIYRGAFRCLLRLCISYPLENDPATLQNLRDFDYLASCSRGQRYGIDLTNFSNNIPRAYRRAIIRPYWSISQLKRRLVKGTDQLYVLGNGKGRVLVKVQSDRNGSVMEPFPSGPITRCMYFFRR</sequence>
<keyword evidence="4" id="KW-1185">Reference proteome</keyword>
<proteinExistence type="predicted"/>
<dbReference type="AlphaFoldDB" id="A0A8H5FVD8"/>
<dbReference type="EMBL" id="JAACJO010000015">
    <property type="protein sequence ID" value="KAF5350127.1"/>
    <property type="molecule type" value="Genomic_DNA"/>
</dbReference>
<comment type="caution">
    <text evidence="3">The sequence shown here is derived from an EMBL/GenBank/DDBJ whole genome shotgun (WGS) entry which is preliminary data.</text>
</comment>
<organism evidence="3 4">
    <name type="scientific">Leucocoprinus leucothites</name>
    <dbReference type="NCBI Taxonomy" id="201217"/>
    <lineage>
        <taxon>Eukaryota</taxon>
        <taxon>Fungi</taxon>
        <taxon>Dikarya</taxon>
        <taxon>Basidiomycota</taxon>
        <taxon>Agaricomycotina</taxon>
        <taxon>Agaricomycetes</taxon>
        <taxon>Agaricomycetidae</taxon>
        <taxon>Agaricales</taxon>
        <taxon>Agaricineae</taxon>
        <taxon>Agaricaceae</taxon>
        <taxon>Leucocoprinus</taxon>
    </lineage>
</organism>
<dbReference type="OrthoDB" id="5967843at2759"/>
<accession>A0A8H5FVD8</accession>
<dbReference type="Pfam" id="PF24883">
    <property type="entry name" value="NPHP3_N"/>
    <property type="match status" value="1"/>
</dbReference>
<dbReference type="PANTHER" id="PTHR10039:SF14">
    <property type="entry name" value="NACHT DOMAIN-CONTAINING PROTEIN"/>
    <property type="match status" value="1"/>
</dbReference>
<gene>
    <name evidence="3" type="ORF">D9756_009127</name>
</gene>
<dbReference type="InterPro" id="IPR027417">
    <property type="entry name" value="P-loop_NTPase"/>
</dbReference>
<dbReference type="Proteomes" id="UP000559027">
    <property type="component" value="Unassembled WGS sequence"/>
</dbReference>
<evidence type="ECO:0000256" key="1">
    <source>
        <dbReference type="ARBA" id="ARBA00022737"/>
    </source>
</evidence>
<reference evidence="3 4" key="1">
    <citation type="journal article" date="2020" name="ISME J.">
        <title>Uncovering the hidden diversity of litter-decomposition mechanisms in mushroom-forming fungi.</title>
        <authorList>
            <person name="Floudas D."/>
            <person name="Bentzer J."/>
            <person name="Ahren D."/>
            <person name="Johansson T."/>
            <person name="Persson P."/>
            <person name="Tunlid A."/>
        </authorList>
    </citation>
    <scope>NUCLEOTIDE SEQUENCE [LARGE SCALE GENOMIC DNA]</scope>
    <source>
        <strain evidence="3 4">CBS 146.42</strain>
    </source>
</reference>
<dbReference type="SUPFAM" id="SSF52540">
    <property type="entry name" value="P-loop containing nucleoside triphosphate hydrolases"/>
    <property type="match status" value="1"/>
</dbReference>
<evidence type="ECO:0000313" key="4">
    <source>
        <dbReference type="Proteomes" id="UP000559027"/>
    </source>
</evidence>
<feature type="domain" description="Nephrocystin 3-like N-terminal" evidence="2">
    <location>
        <begin position="72"/>
        <end position="228"/>
    </location>
</feature>